<name>A0AAJ0B4P7_9PEZI</name>
<feature type="compositionally biased region" description="Basic and acidic residues" evidence="2">
    <location>
        <begin position="247"/>
        <end position="260"/>
    </location>
</feature>
<proteinExistence type="predicted"/>
<dbReference type="InterPro" id="IPR011598">
    <property type="entry name" value="bHLH_dom"/>
</dbReference>
<dbReference type="SMART" id="SM00353">
    <property type="entry name" value="HLH"/>
    <property type="match status" value="1"/>
</dbReference>
<organism evidence="4 5">
    <name type="scientific">Echria macrotheca</name>
    <dbReference type="NCBI Taxonomy" id="438768"/>
    <lineage>
        <taxon>Eukaryota</taxon>
        <taxon>Fungi</taxon>
        <taxon>Dikarya</taxon>
        <taxon>Ascomycota</taxon>
        <taxon>Pezizomycotina</taxon>
        <taxon>Sordariomycetes</taxon>
        <taxon>Sordariomycetidae</taxon>
        <taxon>Sordariales</taxon>
        <taxon>Schizotheciaceae</taxon>
        <taxon>Echria</taxon>
    </lineage>
</organism>
<dbReference type="Pfam" id="PF00010">
    <property type="entry name" value="HLH"/>
    <property type="match status" value="1"/>
</dbReference>
<feature type="region of interest" description="Disordered" evidence="2">
    <location>
        <begin position="175"/>
        <end position="260"/>
    </location>
</feature>
<dbReference type="Proteomes" id="UP001239445">
    <property type="component" value="Unassembled WGS sequence"/>
</dbReference>
<protein>
    <recommendedName>
        <fullName evidence="3">BHLH domain-containing protein</fullName>
    </recommendedName>
</protein>
<comment type="caution">
    <text evidence="4">The sequence shown here is derived from an EMBL/GenBank/DDBJ whole genome shotgun (WGS) entry which is preliminary data.</text>
</comment>
<keyword evidence="5" id="KW-1185">Reference proteome</keyword>
<dbReference type="AlphaFoldDB" id="A0AAJ0B4P7"/>
<dbReference type="PROSITE" id="PS50888">
    <property type="entry name" value="BHLH"/>
    <property type="match status" value="1"/>
</dbReference>
<evidence type="ECO:0000256" key="2">
    <source>
        <dbReference type="SAM" id="MobiDB-lite"/>
    </source>
</evidence>
<dbReference type="InterPro" id="IPR052099">
    <property type="entry name" value="Regulatory_TF_Diverse"/>
</dbReference>
<dbReference type="SUPFAM" id="SSF47459">
    <property type="entry name" value="HLH, helix-loop-helix DNA-binding domain"/>
    <property type="match status" value="1"/>
</dbReference>
<sequence length="369" mass="39288">MEESEHLIEGGGFRAGEQDWSTGQSEGSGLAFPFTGTHIGPPTTGFLSGVPTTCSVASPGLNAPSPIFDRRSPASDFLCSSEGSPAVSAPSNSTYFEYAPQQNFPSPYLSNYVSPVSIQGSSSSGYDSNQMINPETGLLGDEFGTGLFESMALPSPSGFADAEISGVGEYGRTVHQLPQRSAGIGDGNEGPSDNKRGKTSMAAARGLPRTSGRPLLAAGPVAGPSNAGPQNKSKLRSASRTSKNVVHRPDESTTERKTRDAHNLVEKQYRNRLNAQFEALLNTLPDSLRSPGGTLDPNSPDVNMDLGEKRLSKGDVLELATRYIRMLERDCGRLEQERNDLTRDVERLRSMFVNQSGQLSDRSGGEGLG</sequence>
<evidence type="ECO:0000259" key="3">
    <source>
        <dbReference type="PROSITE" id="PS50888"/>
    </source>
</evidence>
<dbReference type="GO" id="GO:0046983">
    <property type="term" value="F:protein dimerization activity"/>
    <property type="evidence" value="ECO:0007669"/>
    <property type="project" value="InterPro"/>
</dbReference>
<feature type="compositionally biased region" description="Polar residues" evidence="2">
    <location>
        <begin position="227"/>
        <end position="244"/>
    </location>
</feature>
<dbReference type="Gene3D" id="4.10.280.10">
    <property type="entry name" value="Helix-loop-helix DNA-binding domain"/>
    <property type="match status" value="1"/>
</dbReference>
<keyword evidence="1" id="KW-0175">Coiled coil</keyword>
<dbReference type="PANTHER" id="PTHR47336:SF2">
    <property type="entry name" value="TRANSCRIPTION FACTOR HMS1-RELATED"/>
    <property type="match status" value="1"/>
</dbReference>
<dbReference type="EMBL" id="MU839841">
    <property type="protein sequence ID" value="KAK1751643.1"/>
    <property type="molecule type" value="Genomic_DNA"/>
</dbReference>
<feature type="domain" description="BHLH" evidence="3">
    <location>
        <begin position="257"/>
        <end position="327"/>
    </location>
</feature>
<reference evidence="4" key="1">
    <citation type="submission" date="2023-06" db="EMBL/GenBank/DDBJ databases">
        <title>Genome-scale phylogeny and comparative genomics of the fungal order Sordariales.</title>
        <authorList>
            <consortium name="Lawrence Berkeley National Laboratory"/>
            <person name="Hensen N."/>
            <person name="Bonometti L."/>
            <person name="Westerberg I."/>
            <person name="Brannstrom I.O."/>
            <person name="Guillou S."/>
            <person name="Cros-Aarteil S."/>
            <person name="Calhoun S."/>
            <person name="Haridas S."/>
            <person name="Kuo A."/>
            <person name="Mondo S."/>
            <person name="Pangilinan J."/>
            <person name="Riley R."/>
            <person name="Labutti K."/>
            <person name="Andreopoulos B."/>
            <person name="Lipzen A."/>
            <person name="Chen C."/>
            <person name="Yanf M."/>
            <person name="Daum C."/>
            <person name="Ng V."/>
            <person name="Clum A."/>
            <person name="Steindorff A."/>
            <person name="Ohm R."/>
            <person name="Martin F."/>
            <person name="Silar P."/>
            <person name="Natvig D."/>
            <person name="Lalanne C."/>
            <person name="Gautier V."/>
            <person name="Ament-Velasquez S.L."/>
            <person name="Kruys A."/>
            <person name="Hutchinson M.I."/>
            <person name="Powell A.J."/>
            <person name="Barry K."/>
            <person name="Miller A.N."/>
            <person name="Grigoriev I.V."/>
            <person name="Debuchy R."/>
            <person name="Gladieux P."/>
            <person name="Thoren M.H."/>
            <person name="Johannesson H."/>
        </authorList>
    </citation>
    <scope>NUCLEOTIDE SEQUENCE</scope>
    <source>
        <strain evidence="4">PSN4</strain>
    </source>
</reference>
<dbReference type="PANTHER" id="PTHR47336">
    <property type="entry name" value="TRANSCRIPTION FACTOR HMS1-RELATED"/>
    <property type="match status" value="1"/>
</dbReference>
<feature type="coiled-coil region" evidence="1">
    <location>
        <begin position="317"/>
        <end position="351"/>
    </location>
</feature>
<feature type="region of interest" description="Disordered" evidence="2">
    <location>
        <begin position="1"/>
        <end position="35"/>
    </location>
</feature>
<dbReference type="InterPro" id="IPR036638">
    <property type="entry name" value="HLH_DNA-bd_sf"/>
</dbReference>
<evidence type="ECO:0000313" key="4">
    <source>
        <dbReference type="EMBL" id="KAK1751643.1"/>
    </source>
</evidence>
<gene>
    <name evidence="4" type="ORF">QBC47DRAFT_364010</name>
</gene>
<evidence type="ECO:0000313" key="5">
    <source>
        <dbReference type="Proteomes" id="UP001239445"/>
    </source>
</evidence>
<accession>A0AAJ0B4P7</accession>
<evidence type="ECO:0000256" key="1">
    <source>
        <dbReference type="SAM" id="Coils"/>
    </source>
</evidence>
<dbReference type="CDD" id="cd11395">
    <property type="entry name" value="bHLHzip_SREBP_like"/>
    <property type="match status" value="1"/>
</dbReference>